<dbReference type="AlphaFoldDB" id="A0A5B7J5N0"/>
<reference evidence="1 2" key="1">
    <citation type="submission" date="2019-05" db="EMBL/GenBank/DDBJ databases">
        <title>Another draft genome of Portunus trituberculatus and its Hox gene families provides insights of decapod evolution.</title>
        <authorList>
            <person name="Jeong J.-H."/>
            <person name="Song I."/>
            <person name="Kim S."/>
            <person name="Choi T."/>
            <person name="Kim D."/>
            <person name="Ryu S."/>
            <person name="Kim W."/>
        </authorList>
    </citation>
    <scope>NUCLEOTIDE SEQUENCE [LARGE SCALE GENOMIC DNA]</scope>
    <source>
        <tissue evidence="1">Muscle</tissue>
    </source>
</reference>
<dbReference type="EMBL" id="VSRR010079019">
    <property type="protein sequence ID" value="MPC88817.1"/>
    <property type="molecule type" value="Genomic_DNA"/>
</dbReference>
<evidence type="ECO:0000313" key="1">
    <source>
        <dbReference type="EMBL" id="MPC88817.1"/>
    </source>
</evidence>
<name>A0A5B7J5N0_PORTR</name>
<accession>A0A5B7J5N0</accession>
<dbReference type="Proteomes" id="UP000324222">
    <property type="component" value="Unassembled WGS sequence"/>
</dbReference>
<keyword evidence="2" id="KW-1185">Reference proteome</keyword>
<sequence>MARLIRPQMGAIAEGLGVSWHETKMSKRALEEAGSSAPPPPKNLKVQFEPIQLGSISTLDEMDMKTLRFQNHKLYQVSCVLKSFVNQRSISVCLCTA</sequence>
<proteinExistence type="predicted"/>
<gene>
    <name evidence="1" type="primary">Bre1_2</name>
    <name evidence="1" type="ORF">E2C01_083738</name>
</gene>
<organism evidence="1 2">
    <name type="scientific">Portunus trituberculatus</name>
    <name type="common">Swimming crab</name>
    <name type="synonym">Neptunus trituberculatus</name>
    <dbReference type="NCBI Taxonomy" id="210409"/>
    <lineage>
        <taxon>Eukaryota</taxon>
        <taxon>Metazoa</taxon>
        <taxon>Ecdysozoa</taxon>
        <taxon>Arthropoda</taxon>
        <taxon>Crustacea</taxon>
        <taxon>Multicrustacea</taxon>
        <taxon>Malacostraca</taxon>
        <taxon>Eumalacostraca</taxon>
        <taxon>Eucarida</taxon>
        <taxon>Decapoda</taxon>
        <taxon>Pleocyemata</taxon>
        <taxon>Brachyura</taxon>
        <taxon>Eubrachyura</taxon>
        <taxon>Portunoidea</taxon>
        <taxon>Portunidae</taxon>
        <taxon>Portuninae</taxon>
        <taxon>Portunus</taxon>
    </lineage>
</organism>
<comment type="caution">
    <text evidence="1">The sequence shown here is derived from an EMBL/GenBank/DDBJ whole genome shotgun (WGS) entry which is preliminary data.</text>
</comment>
<evidence type="ECO:0000313" key="2">
    <source>
        <dbReference type="Proteomes" id="UP000324222"/>
    </source>
</evidence>
<protein>
    <submittedName>
        <fullName evidence="1">E3 ubiquitin-protein ligase Bre1</fullName>
    </submittedName>
</protein>